<organism evidence="3 4">
    <name type="scientific">Roseovarius faecimaris</name>
    <dbReference type="NCBI Taxonomy" id="2494550"/>
    <lineage>
        <taxon>Bacteria</taxon>
        <taxon>Pseudomonadati</taxon>
        <taxon>Pseudomonadota</taxon>
        <taxon>Alphaproteobacteria</taxon>
        <taxon>Rhodobacterales</taxon>
        <taxon>Roseobacteraceae</taxon>
        <taxon>Roseovarius</taxon>
    </lineage>
</organism>
<dbReference type="InterPro" id="IPR002762">
    <property type="entry name" value="CbiX-like"/>
</dbReference>
<keyword evidence="2" id="KW-0456">Lyase</keyword>
<dbReference type="GO" id="GO:0046872">
    <property type="term" value="F:metal ion binding"/>
    <property type="evidence" value="ECO:0007669"/>
    <property type="project" value="UniProtKB-KW"/>
</dbReference>
<dbReference type="GO" id="GO:0016829">
    <property type="term" value="F:lyase activity"/>
    <property type="evidence" value="ECO:0007669"/>
    <property type="project" value="UniProtKB-KW"/>
</dbReference>
<evidence type="ECO:0000256" key="2">
    <source>
        <dbReference type="ARBA" id="ARBA00023239"/>
    </source>
</evidence>
<reference evidence="4" key="1">
    <citation type="submission" date="2018-12" db="EMBL/GenBank/DDBJ databases">
        <title>Complete genome sequence of Roseovarius sp. MME-070.</title>
        <authorList>
            <person name="Nam Y.-D."/>
            <person name="Kang J."/>
            <person name="Chung W.-H."/>
            <person name="Park Y.S."/>
        </authorList>
    </citation>
    <scope>NUCLEOTIDE SEQUENCE [LARGE SCALE GENOMIC DNA]</scope>
    <source>
        <strain evidence="4">MME-070</strain>
    </source>
</reference>
<dbReference type="Proteomes" id="UP000428330">
    <property type="component" value="Chromosome"/>
</dbReference>
<proteinExistence type="predicted"/>
<dbReference type="Gene3D" id="3.40.50.1400">
    <property type="match status" value="2"/>
</dbReference>
<dbReference type="KEGG" id="rom:EI983_08790"/>
<dbReference type="Pfam" id="PF01903">
    <property type="entry name" value="CbiX"/>
    <property type="match status" value="1"/>
</dbReference>
<gene>
    <name evidence="3" type="ORF">EI983_08790</name>
</gene>
<evidence type="ECO:0000313" key="3">
    <source>
        <dbReference type="EMBL" id="QGX98370.1"/>
    </source>
</evidence>
<evidence type="ECO:0000313" key="4">
    <source>
        <dbReference type="Proteomes" id="UP000428330"/>
    </source>
</evidence>
<name>A0A6I6IMM8_9RHOB</name>
<dbReference type="EMBL" id="CP034348">
    <property type="protein sequence ID" value="QGX98370.1"/>
    <property type="molecule type" value="Genomic_DNA"/>
</dbReference>
<protein>
    <submittedName>
        <fullName evidence="3">Cobalamin biosynthesis protein CbiX</fullName>
    </submittedName>
</protein>
<sequence>MSSTRSPSPPGPATELLIISHGSPSEPAPQEAFVRELAARVAEVSGAEVRGATLAAEGALEAAVEGLSHPLVFPHFMADGWFVATNMQKRLAKAGLAEWTTLTPLGLLSDLSALALEHLRRAMQESGLPVGETTLIVAAHGSPSNRRPAEVTERFAAQLRAAPDFAAVRTGYVDEEPSIEDAASVEGPALVLPFFAAEAGHVLMDLPEGLEAAGFDGLVLPPIGTWEEIPRLIAAHLRERAAA</sequence>
<dbReference type="OrthoDB" id="7346027at2"/>
<dbReference type="SUPFAM" id="SSF53800">
    <property type="entry name" value="Chelatase"/>
    <property type="match status" value="2"/>
</dbReference>
<keyword evidence="1" id="KW-0479">Metal-binding</keyword>
<evidence type="ECO:0000256" key="1">
    <source>
        <dbReference type="ARBA" id="ARBA00022723"/>
    </source>
</evidence>
<accession>A0A6I6IMM8</accession>
<dbReference type="AlphaFoldDB" id="A0A6I6IMM8"/>
<keyword evidence="4" id="KW-1185">Reference proteome</keyword>
<dbReference type="CDD" id="cd03416">
    <property type="entry name" value="CbiX_SirB_N"/>
    <property type="match status" value="1"/>
</dbReference>